<dbReference type="EMBL" id="NCXM01000012">
    <property type="protein sequence ID" value="OSC27735.1"/>
    <property type="molecule type" value="Genomic_DNA"/>
</dbReference>
<gene>
    <name evidence="2" type="ORF">B8W69_13765</name>
</gene>
<reference evidence="2 3" key="1">
    <citation type="submission" date="2017-04" db="EMBL/GenBank/DDBJ databases">
        <title>The new phylogeny of genus Mycobacterium.</title>
        <authorList>
            <person name="Tortoli E."/>
            <person name="Trovato A."/>
            <person name="Cirillo D.M."/>
        </authorList>
    </citation>
    <scope>NUCLEOTIDE SEQUENCE [LARGE SCALE GENOMIC DNA]</scope>
    <source>
        <strain evidence="2 3">DSM 45247</strain>
    </source>
</reference>
<dbReference type="AlphaFoldDB" id="A0A1X2L1B4"/>
<evidence type="ECO:0000259" key="1">
    <source>
        <dbReference type="Pfam" id="PF08448"/>
    </source>
</evidence>
<proteinExistence type="predicted"/>
<accession>A0A1X2L1B4</accession>
<dbReference type="RefSeq" id="WP_085290348.1">
    <property type="nucleotide sequence ID" value="NZ_NCXM01000012.1"/>
</dbReference>
<keyword evidence="3" id="KW-1185">Reference proteome</keyword>
<name>A0A1X2L1B4_9MYCO</name>
<dbReference type="OrthoDB" id="9808408at2"/>
<evidence type="ECO:0000313" key="2">
    <source>
        <dbReference type="EMBL" id="OSC27735.1"/>
    </source>
</evidence>
<dbReference type="Proteomes" id="UP000242320">
    <property type="component" value="Unassembled WGS sequence"/>
</dbReference>
<protein>
    <recommendedName>
        <fullName evidence="1">PAS fold-4 domain-containing protein</fullName>
    </recommendedName>
</protein>
<sequence>MLLDPDLRIRGLNASYEAISLRARNELLGSYVGDAFPENLDDQPANGLGLLAASVESALGRNRTDVMPIMR</sequence>
<feature type="domain" description="PAS fold-4" evidence="1">
    <location>
        <begin position="3"/>
        <end position="43"/>
    </location>
</feature>
<evidence type="ECO:0000313" key="3">
    <source>
        <dbReference type="Proteomes" id="UP000242320"/>
    </source>
</evidence>
<dbReference type="InterPro" id="IPR013656">
    <property type="entry name" value="PAS_4"/>
</dbReference>
<organism evidence="2 3">
    <name type="scientific">Mycolicibacterium vulneris</name>
    <dbReference type="NCBI Taxonomy" id="547163"/>
    <lineage>
        <taxon>Bacteria</taxon>
        <taxon>Bacillati</taxon>
        <taxon>Actinomycetota</taxon>
        <taxon>Actinomycetes</taxon>
        <taxon>Mycobacteriales</taxon>
        <taxon>Mycobacteriaceae</taxon>
        <taxon>Mycolicibacterium</taxon>
    </lineage>
</organism>
<dbReference type="Pfam" id="PF08448">
    <property type="entry name" value="PAS_4"/>
    <property type="match status" value="1"/>
</dbReference>
<dbReference type="Gene3D" id="3.30.450.20">
    <property type="entry name" value="PAS domain"/>
    <property type="match status" value="1"/>
</dbReference>
<comment type="caution">
    <text evidence="2">The sequence shown here is derived from an EMBL/GenBank/DDBJ whole genome shotgun (WGS) entry which is preliminary data.</text>
</comment>